<dbReference type="InterPro" id="IPR052897">
    <property type="entry name" value="Sec-Metab_Biosynth_Hydrolase"/>
</dbReference>
<dbReference type="OrthoDB" id="1263307at2759"/>
<reference evidence="3" key="1">
    <citation type="submission" date="2016-02" db="EMBL/GenBank/DDBJ databases">
        <title>Draft genome sequence of Microdochium bolleyi, a fungal endophyte of beachgrass.</title>
        <authorList>
            <consortium name="DOE Joint Genome Institute"/>
            <person name="David A.S."/>
            <person name="May G."/>
            <person name="Haridas S."/>
            <person name="Lim J."/>
            <person name="Wang M."/>
            <person name="Labutti K."/>
            <person name="Lipzen A."/>
            <person name="Barry K."/>
            <person name="Grigoriev I.V."/>
        </authorList>
    </citation>
    <scope>NUCLEOTIDE SEQUENCE [LARGE SCALE GENOMIC DNA]</scope>
    <source>
        <strain evidence="3">J235TASD1</strain>
    </source>
</reference>
<dbReference type="InterPro" id="IPR029058">
    <property type="entry name" value="AB_hydrolase_fold"/>
</dbReference>
<sequence length="258" mass="27644">MANTEKPVILLVHGAWHSPGYYKTLINPLRKAGYTVLAPPLATAGPDDSIIGKTIADDVKRVHETLLPQLDAGRQAVVVAHSYGGMPATESCAGHTVEERMAKGLKGGIKAMVYITAYALDKAGKKLVDYEPASHFFDVNVGHETGVSVLRPHPASQVFYEADIPCDTDREGAVRFLGDHSAVAFLTPAALGAAELRVPKTYIVCTRDDCISPSKQRLMAEGCGEGTKIVELDAGHSPFVVDRHVERLVEEIEAAACS</sequence>
<feature type="domain" description="AB hydrolase-1" evidence="1">
    <location>
        <begin position="9"/>
        <end position="250"/>
    </location>
</feature>
<dbReference type="EMBL" id="KQ964263">
    <property type="protein sequence ID" value="KXJ87300.1"/>
    <property type="molecule type" value="Genomic_DNA"/>
</dbReference>
<gene>
    <name evidence="2" type="ORF">Micbo1qcDRAFT_216332</name>
</gene>
<proteinExistence type="predicted"/>
<dbReference type="Pfam" id="PF12697">
    <property type="entry name" value="Abhydrolase_6"/>
    <property type="match status" value="1"/>
</dbReference>
<name>A0A136IQV2_9PEZI</name>
<dbReference type="InterPro" id="IPR000073">
    <property type="entry name" value="AB_hydrolase_1"/>
</dbReference>
<dbReference type="Proteomes" id="UP000070501">
    <property type="component" value="Unassembled WGS sequence"/>
</dbReference>
<evidence type="ECO:0000259" key="1">
    <source>
        <dbReference type="Pfam" id="PF12697"/>
    </source>
</evidence>
<organism evidence="2 3">
    <name type="scientific">Microdochium bolleyi</name>
    <dbReference type="NCBI Taxonomy" id="196109"/>
    <lineage>
        <taxon>Eukaryota</taxon>
        <taxon>Fungi</taxon>
        <taxon>Dikarya</taxon>
        <taxon>Ascomycota</taxon>
        <taxon>Pezizomycotina</taxon>
        <taxon>Sordariomycetes</taxon>
        <taxon>Xylariomycetidae</taxon>
        <taxon>Xylariales</taxon>
        <taxon>Microdochiaceae</taxon>
        <taxon>Microdochium</taxon>
    </lineage>
</organism>
<accession>A0A136IQV2</accession>
<dbReference type="PANTHER" id="PTHR37017:SF11">
    <property type="entry name" value="ESTERASE_LIPASE_THIOESTERASE DOMAIN-CONTAINING PROTEIN"/>
    <property type="match status" value="1"/>
</dbReference>
<dbReference type="STRING" id="196109.A0A136IQV2"/>
<dbReference type="PANTHER" id="PTHR37017">
    <property type="entry name" value="AB HYDROLASE-1 DOMAIN-CONTAINING PROTEIN-RELATED"/>
    <property type="match status" value="1"/>
</dbReference>
<dbReference type="InParanoid" id="A0A136IQV2"/>
<dbReference type="AlphaFoldDB" id="A0A136IQV2"/>
<dbReference type="GO" id="GO:0016787">
    <property type="term" value="F:hydrolase activity"/>
    <property type="evidence" value="ECO:0007669"/>
    <property type="project" value="UniProtKB-KW"/>
</dbReference>
<evidence type="ECO:0000313" key="2">
    <source>
        <dbReference type="EMBL" id="KXJ87300.1"/>
    </source>
</evidence>
<dbReference type="Gene3D" id="3.40.50.1820">
    <property type="entry name" value="alpha/beta hydrolase"/>
    <property type="match status" value="1"/>
</dbReference>
<protein>
    <submittedName>
        <fullName evidence="2">Alpha/beta hydrolase fold-1</fullName>
    </submittedName>
</protein>
<dbReference type="SUPFAM" id="SSF53474">
    <property type="entry name" value="alpha/beta-Hydrolases"/>
    <property type="match status" value="1"/>
</dbReference>
<keyword evidence="3" id="KW-1185">Reference proteome</keyword>
<keyword evidence="2" id="KW-0378">Hydrolase</keyword>
<evidence type="ECO:0000313" key="3">
    <source>
        <dbReference type="Proteomes" id="UP000070501"/>
    </source>
</evidence>